<feature type="compositionally biased region" description="Basic and acidic residues" evidence="1">
    <location>
        <begin position="356"/>
        <end position="367"/>
    </location>
</feature>
<reference evidence="2" key="1">
    <citation type="journal article" date="2022" name="bioRxiv">
        <title>Sequencing and chromosome-scale assembly of the giantPleurodeles waltlgenome.</title>
        <authorList>
            <person name="Brown T."/>
            <person name="Elewa A."/>
            <person name="Iarovenko S."/>
            <person name="Subramanian E."/>
            <person name="Araus A.J."/>
            <person name="Petzold A."/>
            <person name="Susuki M."/>
            <person name="Suzuki K.-i.T."/>
            <person name="Hayashi T."/>
            <person name="Toyoda A."/>
            <person name="Oliveira C."/>
            <person name="Osipova E."/>
            <person name="Leigh N.D."/>
            <person name="Simon A."/>
            <person name="Yun M.H."/>
        </authorList>
    </citation>
    <scope>NUCLEOTIDE SEQUENCE</scope>
    <source>
        <strain evidence="2">20211129_DDA</strain>
        <tissue evidence="2">Liver</tissue>
    </source>
</reference>
<organism evidence="2 3">
    <name type="scientific">Pleurodeles waltl</name>
    <name type="common">Iberian ribbed newt</name>
    <dbReference type="NCBI Taxonomy" id="8319"/>
    <lineage>
        <taxon>Eukaryota</taxon>
        <taxon>Metazoa</taxon>
        <taxon>Chordata</taxon>
        <taxon>Craniata</taxon>
        <taxon>Vertebrata</taxon>
        <taxon>Euteleostomi</taxon>
        <taxon>Amphibia</taxon>
        <taxon>Batrachia</taxon>
        <taxon>Caudata</taxon>
        <taxon>Salamandroidea</taxon>
        <taxon>Salamandridae</taxon>
        <taxon>Pleurodelinae</taxon>
        <taxon>Pleurodeles</taxon>
    </lineage>
</organism>
<dbReference type="AlphaFoldDB" id="A0AAV7TUZ9"/>
<evidence type="ECO:0000313" key="3">
    <source>
        <dbReference type="Proteomes" id="UP001066276"/>
    </source>
</evidence>
<feature type="region of interest" description="Disordered" evidence="1">
    <location>
        <begin position="214"/>
        <end position="256"/>
    </location>
</feature>
<gene>
    <name evidence="2" type="ORF">NDU88_005520</name>
</gene>
<feature type="compositionally biased region" description="Low complexity" evidence="1">
    <location>
        <begin position="229"/>
        <end position="248"/>
    </location>
</feature>
<feature type="region of interest" description="Disordered" evidence="1">
    <location>
        <begin position="20"/>
        <end position="100"/>
    </location>
</feature>
<feature type="compositionally biased region" description="Basic and acidic residues" evidence="1">
    <location>
        <begin position="63"/>
        <end position="74"/>
    </location>
</feature>
<name>A0AAV7TUZ9_PLEWA</name>
<feature type="region of interest" description="Disordered" evidence="1">
    <location>
        <begin position="311"/>
        <end position="389"/>
    </location>
</feature>
<proteinExistence type="predicted"/>
<sequence length="473" mass="47684">MGAPLWWRHHLCAPLLQSRRSASAKKPPVPVVRVPGFWSAPSTRAGSRTRSQGTGSPSPVKALKLESGRQDRVKTPGGTTSEMGSKTIGESAVTPKKVGKVQRKSAQPVVSVTAEKCAIISGGPDTTASTVVTGPETTARVTAQEGPSIVTGQETTAGVSAQEGPSIVTGQETTAGVSAQEGPSIVTGQETTAGVIAQEGPSIVTVQETTAGVSADGSSPVVAAPSVRPTSTGTAATSPTSTALPASPQRSPCARSPRRVGITFAPGTSGPAPVTPAALSEEAIDLLRSLTVGQSTIVNAIQGVERELQHSRRSASAKKPPVPVVRVPGFWSAPSTRAGSRTRSQGTGSPSPVKALKLESGRQDRVKTPGGTTSEMGSKTIGESAVTPKKVGKVQRKSAQPVVSVTAEKCAIISGGPDTTASTVVTGQETTAGVSAQEGPSIVTGQETTAGVIAQEGPSIVTVQETTAGVSAQ</sequence>
<evidence type="ECO:0000256" key="1">
    <source>
        <dbReference type="SAM" id="MobiDB-lite"/>
    </source>
</evidence>
<comment type="caution">
    <text evidence="2">The sequence shown here is derived from an EMBL/GenBank/DDBJ whole genome shotgun (WGS) entry which is preliminary data.</text>
</comment>
<keyword evidence="3" id="KW-1185">Reference proteome</keyword>
<accession>A0AAV7TUZ9</accession>
<dbReference type="Proteomes" id="UP001066276">
    <property type="component" value="Chromosome 3_2"/>
</dbReference>
<feature type="compositionally biased region" description="Polar residues" evidence="1">
    <location>
        <begin position="40"/>
        <end position="57"/>
    </location>
</feature>
<dbReference type="EMBL" id="JANPWB010000006">
    <property type="protein sequence ID" value="KAJ1180298.1"/>
    <property type="molecule type" value="Genomic_DNA"/>
</dbReference>
<feature type="compositionally biased region" description="Polar residues" evidence="1">
    <location>
        <begin position="333"/>
        <end position="350"/>
    </location>
</feature>
<evidence type="ECO:0000313" key="2">
    <source>
        <dbReference type="EMBL" id="KAJ1180298.1"/>
    </source>
</evidence>
<protein>
    <submittedName>
        <fullName evidence="2">Uncharacterized protein</fullName>
    </submittedName>
</protein>